<comment type="similarity">
    <text evidence="1">Belongs to the PPR family. P subfamily.</text>
</comment>
<dbReference type="EMBL" id="KV441409">
    <property type="protein sequence ID" value="OAF55465.1"/>
    <property type="molecule type" value="Genomic_DNA"/>
</dbReference>
<evidence type="ECO:0008006" key="3">
    <source>
        <dbReference type="Google" id="ProtNLM"/>
    </source>
</evidence>
<dbReference type="Gene3D" id="1.25.40.10">
    <property type="entry name" value="Tetratricopeptide repeat domain"/>
    <property type="match status" value="2"/>
</dbReference>
<sequence length="795" mass="90434">MRSHLTRTVFRRLLRNEGFNFRCPHRPALRSLRCGVVSALQPSARRYVSVLGFSPKPERGIKDPDMDPGFSTLLDLGLMDTLRARSPPADDLAKAFRQFAAHKAGLKEPINTLQASYVLRTFQHLRDTNSAEPEFGLKTFDLKRARDAMKILPAKPSSEHVDFAREVFEELRRRVGQENPGALLVEARDFVKVLTATGNTLEARDYLVQYLSEGKELNDHGSKQVKTMWLYVMDGFSTEGKEAELAETFNMASASGLQYDAAVQDIMTSFYASRNNVANAKEWFTKPIAPKANEEIAYPRASTLLSILHFALRNNELEWLNPIFRSIVQSNPDKANWDVILLWAAEGLEKGPEEVERMMDVMAKHNDESYRQPDMDTFNKLVESAISRKNHYLAERYVALAERRGIRPNAKTYIMQMDYRIDAQDLSGAQGAYGALRAEDISERQDIPVANKYIRALCSTSSPNYDKIMSVVTDLEERNARLEADTLSSLVILHLKRGDMTEVVNALQRNVFHHDLEDRDRTRDAIFDYCLYRGNSTAQVWDAYTVLRSVYPETGRDLRTRLMTEFFDRRRSDMACHAFGHMRQHDIPGIRPNIDTYVACFLGIGKCADDESLDMVHNMMKMDSTVEPSTKLYNSLMAAFTAVGDADRALDFWIDVTNSREGPSYASLEMVFRACEKNDFGEKPAKEIWGTMKRMEIEITPEVFNAYVGALAGQGLAEEVKKLIEGMEEDMDFGPDINTLGIFYNVVPGQIKKDAVMTWGQLTYPELWAELEKIGKVPDADDDYEVFNIVREWKA</sequence>
<evidence type="ECO:0000313" key="2">
    <source>
        <dbReference type="EMBL" id="OAF55465.1"/>
    </source>
</evidence>
<name>A0A176ZZJ5_9PEZI</name>
<proteinExistence type="inferred from homology"/>
<dbReference type="InterPro" id="IPR050872">
    <property type="entry name" value="PPR_P_subfamily"/>
</dbReference>
<dbReference type="PANTHER" id="PTHR46128">
    <property type="entry name" value="MITOCHONDRIAL GROUP I INTRON SPLICING FACTOR CCM1"/>
    <property type="match status" value="1"/>
</dbReference>
<dbReference type="VEuPathDB" id="FungiDB:GMDG_03093"/>
<dbReference type="InterPro" id="IPR011990">
    <property type="entry name" value="TPR-like_helical_dom_sf"/>
</dbReference>
<dbReference type="PANTHER" id="PTHR46128:SF334">
    <property type="entry name" value="PENTACOTRIPEPTIDE-REPEAT REGION OF PRORP DOMAIN-CONTAINING PROTEIN"/>
    <property type="match status" value="1"/>
</dbReference>
<dbReference type="RefSeq" id="XP_024320765.1">
    <property type="nucleotide sequence ID" value="XM_024471913.1"/>
</dbReference>
<dbReference type="AlphaFoldDB" id="A0A176ZZJ5"/>
<reference evidence="2" key="1">
    <citation type="submission" date="2016-03" db="EMBL/GenBank/DDBJ databases">
        <title>Updated assembly of Pseudogymnoascus destructans, the fungus causing white-nose syndrome of bats.</title>
        <authorList>
            <person name="Palmer J.M."/>
            <person name="Drees K.P."/>
            <person name="Foster J.T."/>
            <person name="Lindner D.L."/>
        </authorList>
    </citation>
    <scope>NUCLEOTIDE SEQUENCE [LARGE SCALE GENOMIC DNA]</scope>
    <source>
        <strain evidence="2">20631-21</strain>
    </source>
</reference>
<gene>
    <name evidence="2" type="ORF">VC83_08361</name>
</gene>
<dbReference type="Proteomes" id="UP000077154">
    <property type="component" value="Unassembled WGS sequence"/>
</dbReference>
<accession>A0A176ZZJ5</accession>
<dbReference type="eggNOG" id="ENOG502S2J3">
    <property type="taxonomic scope" value="Eukaryota"/>
</dbReference>
<dbReference type="OrthoDB" id="185373at2759"/>
<protein>
    <recommendedName>
        <fullName evidence="3">Complex I intermediate-associated protein 84, mitochondrial</fullName>
    </recommendedName>
</protein>
<evidence type="ECO:0000256" key="1">
    <source>
        <dbReference type="ARBA" id="ARBA00007626"/>
    </source>
</evidence>
<dbReference type="GeneID" id="36291402"/>
<organism evidence="2">
    <name type="scientific">Pseudogymnoascus destructans</name>
    <dbReference type="NCBI Taxonomy" id="655981"/>
    <lineage>
        <taxon>Eukaryota</taxon>
        <taxon>Fungi</taxon>
        <taxon>Dikarya</taxon>
        <taxon>Ascomycota</taxon>
        <taxon>Pezizomycotina</taxon>
        <taxon>Leotiomycetes</taxon>
        <taxon>Thelebolales</taxon>
        <taxon>Thelebolaceae</taxon>
        <taxon>Pseudogymnoascus</taxon>
    </lineage>
</organism>